<gene>
    <name evidence="1" type="ORF">COT62_03445</name>
</gene>
<dbReference type="AlphaFoldDB" id="A0A2H0WU76"/>
<evidence type="ECO:0000313" key="2">
    <source>
        <dbReference type="Proteomes" id="UP000231198"/>
    </source>
</evidence>
<reference evidence="2" key="1">
    <citation type="submission" date="2017-09" db="EMBL/GenBank/DDBJ databases">
        <title>Depth-based differentiation of microbial function through sediment-hosted aquifers and enrichment of novel symbionts in the deep terrestrial subsurface.</title>
        <authorList>
            <person name="Probst A.J."/>
            <person name="Ladd B."/>
            <person name="Jarett J.K."/>
            <person name="Geller-Mcgrath D.E."/>
            <person name="Sieber C.M.K."/>
            <person name="Emerson J.B."/>
            <person name="Anantharaman K."/>
            <person name="Thomas B.C."/>
            <person name="Malmstrom R."/>
            <person name="Stieglmeier M."/>
            <person name="Klingl A."/>
            <person name="Woyke T."/>
            <person name="Ryan C.M."/>
            <person name="Banfield J.F."/>
        </authorList>
    </citation>
    <scope>NUCLEOTIDE SEQUENCE [LARGE SCALE GENOMIC DNA]</scope>
</reference>
<dbReference type="EMBL" id="PEZG01000075">
    <property type="protein sequence ID" value="PIS15479.1"/>
    <property type="molecule type" value="Genomic_DNA"/>
</dbReference>
<comment type="caution">
    <text evidence="1">The sequence shown here is derived from an EMBL/GenBank/DDBJ whole genome shotgun (WGS) entry which is preliminary data.</text>
</comment>
<organism evidence="1 2">
    <name type="scientific">Candidatus Roizmanbacteria bacterium CG09_land_8_20_14_0_10_41_9</name>
    <dbReference type="NCBI Taxonomy" id="1974850"/>
    <lineage>
        <taxon>Bacteria</taxon>
        <taxon>Candidatus Roizmaniibacteriota</taxon>
    </lineage>
</organism>
<protein>
    <submittedName>
        <fullName evidence="1">Uncharacterized protein</fullName>
    </submittedName>
</protein>
<dbReference type="Proteomes" id="UP000231198">
    <property type="component" value="Unassembled WGS sequence"/>
</dbReference>
<evidence type="ECO:0000313" key="1">
    <source>
        <dbReference type="EMBL" id="PIS15479.1"/>
    </source>
</evidence>
<sequence length="218" mass="24918">MNIQKPTSPVKASTQVFVEIEDVKDDVVLLKDFSAALVIEVGAVNFWLLSQEEQTSTIYAYAGFLNSLSFPTQILILSKKMDISSYLEYLEERIKKQGAELMKNRLRSYQEFIKTIVKKNSVLEKRFFFVIPFSPLEMGVSGVNTQGLNKEYVISRAKTSLYPKRDHLMRLLSKIGLRATILQKQELVELFYNLYNPSQTGRRLAPIDSYTDVILTSG</sequence>
<accession>A0A2H0WU76</accession>
<proteinExistence type="predicted"/>
<name>A0A2H0WU76_9BACT</name>